<dbReference type="AlphaFoldDB" id="A0AAV0BB95"/>
<keyword evidence="3" id="KW-1185">Reference proteome</keyword>
<keyword evidence="1" id="KW-0175">Coiled coil</keyword>
<reference evidence="2" key="1">
    <citation type="submission" date="2022-06" db="EMBL/GenBank/DDBJ databases">
        <authorList>
            <consortium name="SYNGENTA / RWTH Aachen University"/>
        </authorList>
    </citation>
    <scope>NUCLEOTIDE SEQUENCE</scope>
</reference>
<dbReference type="Proteomes" id="UP001153365">
    <property type="component" value="Unassembled WGS sequence"/>
</dbReference>
<proteinExistence type="predicted"/>
<accession>A0AAV0BB95</accession>
<organism evidence="2 3">
    <name type="scientific">Phakopsora pachyrhizi</name>
    <name type="common">Asian soybean rust disease fungus</name>
    <dbReference type="NCBI Taxonomy" id="170000"/>
    <lineage>
        <taxon>Eukaryota</taxon>
        <taxon>Fungi</taxon>
        <taxon>Dikarya</taxon>
        <taxon>Basidiomycota</taxon>
        <taxon>Pucciniomycotina</taxon>
        <taxon>Pucciniomycetes</taxon>
        <taxon>Pucciniales</taxon>
        <taxon>Phakopsoraceae</taxon>
        <taxon>Phakopsora</taxon>
    </lineage>
</organism>
<evidence type="ECO:0000313" key="2">
    <source>
        <dbReference type="EMBL" id="CAH7683455.1"/>
    </source>
</evidence>
<dbReference type="EMBL" id="CALTRL010004696">
    <property type="protein sequence ID" value="CAH7683455.1"/>
    <property type="molecule type" value="Genomic_DNA"/>
</dbReference>
<feature type="non-terminal residue" evidence="2">
    <location>
        <position position="1"/>
    </location>
</feature>
<feature type="coiled-coil region" evidence="1">
    <location>
        <begin position="505"/>
        <end position="541"/>
    </location>
</feature>
<evidence type="ECO:0000256" key="1">
    <source>
        <dbReference type="SAM" id="Coils"/>
    </source>
</evidence>
<sequence>KTDLNNLEKTLAENDLAIKTLAVHDTVADPRIQSFNDLISISKGEKLDSITMNENYRPGIGPYAPDKLLGPRVSIAHKKEEVSYVALTASLASSALEIVQDQLRLLNKPNKHYNHVAERDSENTYNFDDVFFDFKKRKFITDFSDTLKSLDNAEKLYEKPYFFRYCSYDNLDRNYYFFRELALRPLSCLLVASPNIGNEGKKIAQEILKDKEVLKIIKLQFSKMLVNPQFEKEIYLDFKDYLIHNRWSKELSVKDQYDIFSSSLENYVKFYYYHIANNRDSTLELNGIYEALDFFLVPQALNKLSDLNGQSHKEKVLTISVAKTLINILSVPGYLENDKYHGGIWSFAYYIVEYLVTNKDSRFLDIYKYQIQNDSLLEKIELIKKCIALKKKAIELWPRTLTIKKREVIKVWEQLGEDKVVNWFKQYFMKLNALDRDLKANFNQIEKHLKDYENYISHPETYNASSKEYISSKLGALLNTKTIKHFLKVDIENHILEEAKRKQHLKILNKAVKRRRLELKKQKKQERREKEEQRFRKLKNQIYSFLKKKSLKEHLDSAFE</sequence>
<name>A0AAV0BB95_PHAPC</name>
<evidence type="ECO:0000313" key="3">
    <source>
        <dbReference type="Proteomes" id="UP001153365"/>
    </source>
</evidence>
<protein>
    <submittedName>
        <fullName evidence="2">Expressed protein</fullName>
    </submittedName>
</protein>
<comment type="caution">
    <text evidence="2">The sequence shown here is derived from an EMBL/GenBank/DDBJ whole genome shotgun (WGS) entry which is preliminary data.</text>
</comment>
<gene>
    <name evidence="2" type="ORF">PPACK8108_LOCUS16982</name>
</gene>